<reference evidence="5" key="1">
    <citation type="submission" date="2018-05" db="EMBL/GenBank/DDBJ databases">
        <authorList>
            <person name="Lanie J.A."/>
            <person name="Ng W.-L."/>
            <person name="Kazmierczak K.M."/>
            <person name="Andrzejewski T.M."/>
            <person name="Davidsen T.M."/>
            <person name="Wayne K.J."/>
            <person name="Tettelin H."/>
            <person name="Glass J.I."/>
            <person name="Rusch D."/>
            <person name="Podicherti R."/>
            <person name="Tsui H.-C.T."/>
            <person name="Winkler M.E."/>
        </authorList>
    </citation>
    <scope>NUCLEOTIDE SEQUENCE</scope>
</reference>
<dbReference type="SUPFAM" id="SSF51197">
    <property type="entry name" value="Clavaminate synthase-like"/>
    <property type="match status" value="1"/>
</dbReference>
<dbReference type="AlphaFoldDB" id="A0A382Y8Z6"/>
<keyword evidence="2" id="KW-0560">Oxidoreductase</keyword>
<proteinExistence type="predicted"/>
<dbReference type="InterPro" id="IPR027443">
    <property type="entry name" value="IPNS-like_sf"/>
</dbReference>
<dbReference type="InterPro" id="IPR026992">
    <property type="entry name" value="DIOX_N"/>
</dbReference>
<organism evidence="5">
    <name type="scientific">marine metagenome</name>
    <dbReference type="NCBI Taxonomy" id="408172"/>
    <lineage>
        <taxon>unclassified sequences</taxon>
        <taxon>metagenomes</taxon>
        <taxon>ecological metagenomes</taxon>
    </lineage>
</organism>
<accession>A0A382Y8Z6</accession>
<dbReference type="GO" id="GO:0046872">
    <property type="term" value="F:metal ion binding"/>
    <property type="evidence" value="ECO:0007669"/>
    <property type="project" value="UniProtKB-KW"/>
</dbReference>
<keyword evidence="3" id="KW-0408">Iron</keyword>
<keyword evidence="1" id="KW-0479">Metal-binding</keyword>
<dbReference type="Pfam" id="PF14226">
    <property type="entry name" value="DIOX_N"/>
    <property type="match status" value="1"/>
</dbReference>
<gene>
    <name evidence="5" type="ORF">METZ01_LOCUS432666</name>
</gene>
<feature type="non-terminal residue" evidence="5">
    <location>
        <position position="115"/>
    </location>
</feature>
<dbReference type="GO" id="GO:0016491">
    <property type="term" value="F:oxidoreductase activity"/>
    <property type="evidence" value="ECO:0007669"/>
    <property type="project" value="UniProtKB-KW"/>
</dbReference>
<evidence type="ECO:0000256" key="3">
    <source>
        <dbReference type="ARBA" id="ARBA00023004"/>
    </source>
</evidence>
<evidence type="ECO:0000259" key="4">
    <source>
        <dbReference type="Pfam" id="PF14226"/>
    </source>
</evidence>
<evidence type="ECO:0000313" key="5">
    <source>
        <dbReference type="EMBL" id="SVD79812.1"/>
    </source>
</evidence>
<feature type="domain" description="Non-haem dioxygenase N-terminal" evidence="4">
    <location>
        <begin position="13"/>
        <end position="115"/>
    </location>
</feature>
<dbReference type="PANTHER" id="PTHR10209">
    <property type="entry name" value="OXIDOREDUCTASE, 2OG-FE II OXYGENASE FAMILY PROTEIN"/>
    <property type="match status" value="1"/>
</dbReference>
<name>A0A382Y8Z6_9ZZZZ</name>
<evidence type="ECO:0000256" key="1">
    <source>
        <dbReference type="ARBA" id="ARBA00022723"/>
    </source>
</evidence>
<dbReference type="PANTHER" id="PTHR10209:SF885">
    <property type="entry name" value="2OG-FE(II) OXYGENASE FAMILY, PUTATIVE (AFU_ORTHOLOGUE AFUA_2G00750)-RELATED"/>
    <property type="match status" value="1"/>
</dbReference>
<dbReference type="EMBL" id="UINC01173936">
    <property type="protein sequence ID" value="SVD79812.1"/>
    <property type="molecule type" value="Genomic_DNA"/>
</dbReference>
<protein>
    <recommendedName>
        <fullName evidence="4">Non-haem dioxygenase N-terminal domain-containing protein</fullName>
    </recommendedName>
</protein>
<evidence type="ECO:0000256" key="2">
    <source>
        <dbReference type="ARBA" id="ARBA00023002"/>
    </source>
</evidence>
<dbReference type="Gene3D" id="2.60.120.330">
    <property type="entry name" value="B-lactam Antibiotic, Isopenicillin N Synthase, Chain"/>
    <property type="match status" value="1"/>
</dbReference>
<sequence length="115" mass="13200">MEEITNSSSFKEIPIIDISSLVDVHDKPQSVQKTVRDIGNACKNVGFFYVKDHQIPQDHLDAVIPAMQEFFYLPIEEKMKIHIGKSDIFRGYTPLGKEITNAKYDWHECVDFGPD</sequence>